<organism evidence="3 4">
    <name type="scientific">Maribacter aquivivus</name>
    <dbReference type="NCBI Taxonomy" id="228958"/>
    <lineage>
        <taxon>Bacteria</taxon>
        <taxon>Pseudomonadati</taxon>
        <taxon>Bacteroidota</taxon>
        <taxon>Flavobacteriia</taxon>
        <taxon>Flavobacteriales</taxon>
        <taxon>Flavobacteriaceae</taxon>
        <taxon>Maribacter</taxon>
    </lineage>
</organism>
<dbReference type="InterPro" id="IPR011519">
    <property type="entry name" value="UnbV_ASPIC"/>
</dbReference>
<dbReference type="RefSeq" id="WP_073241819.1">
    <property type="nucleotide sequence ID" value="NZ_FQZX01000001.1"/>
</dbReference>
<proteinExistence type="predicted"/>
<protein>
    <submittedName>
        <fullName evidence="3">Repeat domain-containing protein</fullName>
    </submittedName>
</protein>
<dbReference type="PROSITE" id="PS51257">
    <property type="entry name" value="PROKAR_LIPOPROTEIN"/>
    <property type="match status" value="1"/>
</dbReference>
<dbReference type="InterPro" id="IPR028994">
    <property type="entry name" value="Integrin_alpha_N"/>
</dbReference>
<dbReference type="STRING" id="228958.SAMN04488007_1008"/>
<dbReference type="InterPro" id="IPR013517">
    <property type="entry name" value="FG-GAP"/>
</dbReference>
<gene>
    <name evidence="3" type="ORF">SAMN04488007_1008</name>
</gene>
<dbReference type="PANTHER" id="PTHR16026:SF0">
    <property type="entry name" value="CARTILAGE ACIDIC PROTEIN 1"/>
    <property type="match status" value="1"/>
</dbReference>
<dbReference type="InterPro" id="IPR027039">
    <property type="entry name" value="Crtac1"/>
</dbReference>
<dbReference type="Gene3D" id="2.130.10.130">
    <property type="entry name" value="Integrin alpha, N-terminal"/>
    <property type="match status" value="4"/>
</dbReference>
<feature type="domain" description="ASPIC/UnbV" evidence="2">
    <location>
        <begin position="540"/>
        <end position="606"/>
    </location>
</feature>
<sequence>MIKNLTLYLFVACILLQSCKEKANKDEVTSTIDTVEKPTLFTLLSENETNVTFQNTLKEGLNANVLVYEYLYNGGGVATGDFNNDGLQDLYFTSNMGENKFYINEDDFTFKDITSISKVEGRPGPWKTGITSVDVNGDGKLDLYLCYSGALPDAKRKNQLFINQGNNANNIPIFKEQAEEYGLASAAFSNQGYFFDYDKDGDLDMLLLNHNPKSLPVLNEVSTKEFLKKDDPFQGTRLFEQRNNKFYDITEKAGISGSALTYGLGIAISDINNDGWQDFYISNDYTVPDYLYINNQNGTFTDQLGSQMGHTSHFSMGNNVTDINNDGLQDIFTLDMLPKDNKRQKLLLSPDNYEKFDLNIRSGFHHQYMRNMLQLNNGDDTFSEIGQLSGISNTDWSWAPIFADFDNDGFKDLFISNGYFRDYTNLDFINYMDSYVQSKGRLQRQDVLELIKEMPASNLTNFYFSNKDGLKFTDNTKVAGTDQPANSNGAIYTDLDNDGDLDLVVNNINKSAFIYRNDSPNETNNYLSIKLKGADKNTNGIGSKVSIFNHGKIQVVEQMPTQGYLSTVSPILHFGLADNTTIDSLVISWNSGKTETLTQISTNQLLVLEESNAKKSALVKDRTEVLFSKIANVITYQHQSSSVNDFKRQSLLLKQLSHDGPPMAKGDINNDGFEDIVIGGGIGQPTSIFIQTKNKKFTQKINTSFNVDKEQSDSDIALSDVDNDGNLDIYAASGGYHDFAQNDPLLQDRLYLGDGKGNFTKSTNALPSMQTNTGSVAFSDVNNDTFLDIFIGGSVMPGHFPESSRSYILINDGKGNFTDKTNDIQPSLKTLGMTTDAVWADIDGDQIEDLIVVGEWMPISIFLNKNGKLINESEQFIEEPLSGLWTSLHITDLNNDGKPDIIAGNIGTNTQFKVSNDTPAELYYSDFDKNGSVDPILNFYTDGTSYPYITRDELLGQLSGKRQQYNSYEKYANATVNDIFKPSELQKAKKLTITHQKTTVLMSTNSDIYQNISLPIEAQYSPISEIISSDLNNDGITDLLLLGNNDYYKLRIGKFDANYGTVLLGVGDGTFKYLPQTKSGLSIKGSNTHSVLINDKLILTSYGASTETYKLLK</sequence>
<accession>A0A1M6L2Y6</accession>
<keyword evidence="1" id="KW-0732">Signal</keyword>
<evidence type="ECO:0000313" key="3">
    <source>
        <dbReference type="EMBL" id="SHJ65581.1"/>
    </source>
</evidence>
<dbReference type="Proteomes" id="UP000184314">
    <property type="component" value="Unassembled WGS sequence"/>
</dbReference>
<dbReference type="PANTHER" id="PTHR16026">
    <property type="entry name" value="CARTILAGE ACIDIC PROTEIN 1"/>
    <property type="match status" value="1"/>
</dbReference>
<dbReference type="Pfam" id="PF13517">
    <property type="entry name" value="FG-GAP_3"/>
    <property type="match status" value="5"/>
</dbReference>
<evidence type="ECO:0000313" key="4">
    <source>
        <dbReference type="Proteomes" id="UP000184314"/>
    </source>
</evidence>
<dbReference type="OrthoDB" id="9816120at2"/>
<name>A0A1M6L2Y6_9FLAO</name>
<evidence type="ECO:0000256" key="1">
    <source>
        <dbReference type="ARBA" id="ARBA00022729"/>
    </source>
</evidence>
<evidence type="ECO:0000259" key="2">
    <source>
        <dbReference type="Pfam" id="PF07593"/>
    </source>
</evidence>
<dbReference type="EMBL" id="FQZX01000001">
    <property type="protein sequence ID" value="SHJ65581.1"/>
    <property type="molecule type" value="Genomic_DNA"/>
</dbReference>
<keyword evidence="4" id="KW-1185">Reference proteome</keyword>
<reference evidence="4" key="1">
    <citation type="submission" date="2016-11" db="EMBL/GenBank/DDBJ databases">
        <authorList>
            <person name="Varghese N."/>
            <person name="Submissions S."/>
        </authorList>
    </citation>
    <scope>NUCLEOTIDE SEQUENCE [LARGE SCALE GENOMIC DNA]</scope>
    <source>
        <strain evidence="4">DSM 16478</strain>
    </source>
</reference>
<dbReference type="SUPFAM" id="SSF69318">
    <property type="entry name" value="Integrin alpha N-terminal domain"/>
    <property type="match status" value="3"/>
</dbReference>
<dbReference type="AlphaFoldDB" id="A0A1M6L2Y6"/>
<dbReference type="Pfam" id="PF07593">
    <property type="entry name" value="UnbV_ASPIC"/>
    <property type="match status" value="1"/>
</dbReference>